<dbReference type="AlphaFoldDB" id="A0A0B5ET57"/>
<evidence type="ECO:0000259" key="2">
    <source>
        <dbReference type="Pfam" id="PF10756"/>
    </source>
</evidence>
<protein>
    <submittedName>
        <fullName evidence="3">Membrane protein</fullName>
    </submittedName>
</protein>
<dbReference type="KEGG" id="sals:SLNWT_1545"/>
<gene>
    <name evidence="3" type="ORF">SLNWT_1545</name>
</gene>
<keyword evidence="1" id="KW-0812">Transmembrane</keyword>
<feature type="domain" description="Low molecular weight protein antigen 6 PH" evidence="2">
    <location>
        <begin position="92"/>
        <end position="154"/>
    </location>
</feature>
<keyword evidence="1" id="KW-0472">Membrane</keyword>
<evidence type="ECO:0000256" key="1">
    <source>
        <dbReference type="SAM" id="Phobius"/>
    </source>
</evidence>
<feature type="transmembrane region" description="Helical" evidence="1">
    <location>
        <begin position="69"/>
        <end position="88"/>
    </location>
</feature>
<evidence type="ECO:0000313" key="3">
    <source>
        <dbReference type="EMBL" id="AJE81921.1"/>
    </source>
</evidence>
<proteinExistence type="predicted"/>
<name>A0A0B5ET57_STRA4</name>
<dbReference type="Pfam" id="PF10756">
    <property type="entry name" value="bPH_6"/>
    <property type="match status" value="1"/>
</dbReference>
<accession>A0A0B5ET57</accession>
<dbReference type="InterPro" id="IPR019692">
    <property type="entry name" value="CFP-6_PH"/>
</dbReference>
<reference evidence="3 4" key="1">
    <citation type="submission" date="2015-01" db="EMBL/GenBank/DDBJ databases">
        <title>Enhanced salinomycin production by adjusting the supply of polyketide extender units in Streptomyce albus DSM 41398.</title>
        <authorList>
            <person name="Lu C."/>
        </authorList>
    </citation>
    <scope>NUCLEOTIDE SEQUENCE [LARGE SCALE GENOMIC DNA]</scope>
    <source>
        <strain evidence="4">ATCC 21838 / DSM 41398 / FERM P-419 / JCM 4703 / NBRC 107858</strain>
    </source>
</reference>
<feature type="transmembrane region" description="Helical" evidence="1">
    <location>
        <begin position="41"/>
        <end position="63"/>
    </location>
</feature>
<organism evidence="3 4">
    <name type="scientific">Streptomyces albus (strain ATCC 21838 / DSM 41398 / FERM P-419 / JCM 4703 / NBRC 107858)</name>
    <dbReference type="NCBI Taxonomy" id="1081613"/>
    <lineage>
        <taxon>Bacteria</taxon>
        <taxon>Bacillati</taxon>
        <taxon>Actinomycetota</taxon>
        <taxon>Actinomycetes</taxon>
        <taxon>Kitasatosporales</taxon>
        <taxon>Streptomycetaceae</taxon>
        <taxon>Streptomyces</taxon>
    </lineage>
</organism>
<evidence type="ECO:0000313" key="4">
    <source>
        <dbReference type="Proteomes" id="UP000031523"/>
    </source>
</evidence>
<dbReference type="Proteomes" id="UP000031523">
    <property type="component" value="Chromosome"/>
</dbReference>
<dbReference type="EMBL" id="CP010519">
    <property type="protein sequence ID" value="AJE81921.1"/>
    <property type="molecule type" value="Genomic_DNA"/>
</dbReference>
<keyword evidence="4" id="KW-1185">Reference proteome</keyword>
<keyword evidence="1" id="KW-1133">Transmembrane helix</keyword>
<sequence>MPLTFLTADRAFDESRDEEDQLFPEDPDRWRRPYRPGPWRVGLAASLLLLSAFVLLSAVIIAFAGSPVEMLVCGALAVVIIAAALRMLRMGTWVGGRGLRHVGMFSTRTVSWAHVVSVRTRQQPVRWLGLPRTVQGQALVLERLTQHSEPQRALLTTHDADFLARPTAFERAADRIEAWAQEHGHH</sequence>